<sequence>MIMLGLTGGIGMGKSTVADMFARQGVPVFDADKVVQQLYGPGGGAVPEIERAFPGTTGPSGVSRERLSRAVIGNQDAMQRLEMIVHPMVQQHRQQFLEQNDRQRHRLVVLDIPLLFETGAHEHVDAIAVVSCSPDVQRSRVLARTNMEPEKFEAIRARQVPDAEKRAKANYVIDTGLSLQETEARVAGLIQQLVQQNQTPM</sequence>
<evidence type="ECO:0000256" key="1">
    <source>
        <dbReference type="ARBA" id="ARBA00022741"/>
    </source>
</evidence>
<dbReference type="AlphaFoldDB" id="A0AAW1Q272"/>
<dbReference type="PANTHER" id="PTHR10695:SF46">
    <property type="entry name" value="BIFUNCTIONAL COENZYME A SYNTHASE-RELATED"/>
    <property type="match status" value="1"/>
</dbReference>
<dbReference type="PROSITE" id="PS51219">
    <property type="entry name" value="DPCK"/>
    <property type="match status" value="1"/>
</dbReference>
<organism evidence="3 4">
    <name type="scientific">Symbiochloris irregularis</name>
    <dbReference type="NCBI Taxonomy" id="706552"/>
    <lineage>
        <taxon>Eukaryota</taxon>
        <taxon>Viridiplantae</taxon>
        <taxon>Chlorophyta</taxon>
        <taxon>core chlorophytes</taxon>
        <taxon>Trebouxiophyceae</taxon>
        <taxon>Trebouxiales</taxon>
        <taxon>Trebouxiaceae</taxon>
        <taxon>Symbiochloris</taxon>
    </lineage>
</organism>
<keyword evidence="4" id="KW-1185">Reference proteome</keyword>
<keyword evidence="2" id="KW-0067">ATP-binding</keyword>
<dbReference type="NCBIfam" id="TIGR00152">
    <property type="entry name" value="dephospho-CoA kinase"/>
    <property type="match status" value="1"/>
</dbReference>
<proteinExistence type="inferred from homology"/>
<dbReference type="EMBL" id="JALJOQ010000001">
    <property type="protein sequence ID" value="KAK9814861.1"/>
    <property type="molecule type" value="Genomic_DNA"/>
</dbReference>
<dbReference type="Pfam" id="PF01121">
    <property type="entry name" value="CoaE"/>
    <property type="match status" value="1"/>
</dbReference>
<dbReference type="GO" id="GO:0005524">
    <property type="term" value="F:ATP binding"/>
    <property type="evidence" value="ECO:0007669"/>
    <property type="project" value="UniProtKB-KW"/>
</dbReference>
<evidence type="ECO:0000256" key="2">
    <source>
        <dbReference type="ARBA" id="ARBA00022840"/>
    </source>
</evidence>
<dbReference type="Gene3D" id="3.40.50.300">
    <property type="entry name" value="P-loop containing nucleotide triphosphate hydrolases"/>
    <property type="match status" value="1"/>
</dbReference>
<dbReference type="GO" id="GO:0004140">
    <property type="term" value="F:dephospho-CoA kinase activity"/>
    <property type="evidence" value="ECO:0007669"/>
    <property type="project" value="InterPro"/>
</dbReference>
<name>A0AAW1Q272_9CHLO</name>
<dbReference type="HAMAP" id="MF_00376">
    <property type="entry name" value="Dephospho_CoA_kinase"/>
    <property type="match status" value="1"/>
</dbReference>
<dbReference type="GO" id="GO:0015937">
    <property type="term" value="P:coenzyme A biosynthetic process"/>
    <property type="evidence" value="ECO:0007669"/>
    <property type="project" value="InterPro"/>
</dbReference>
<reference evidence="3 4" key="1">
    <citation type="journal article" date="2024" name="Nat. Commun.">
        <title>Phylogenomics reveals the evolutionary origins of lichenization in chlorophyte algae.</title>
        <authorList>
            <person name="Puginier C."/>
            <person name="Libourel C."/>
            <person name="Otte J."/>
            <person name="Skaloud P."/>
            <person name="Haon M."/>
            <person name="Grisel S."/>
            <person name="Petersen M."/>
            <person name="Berrin J.G."/>
            <person name="Delaux P.M."/>
            <person name="Dal Grande F."/>
            <person name="Keller J."/>
        </authorList>
    </citation>
    <scope>NUCLEOTIDE SEQUENCE [LARGE SCALE GENOMIC DNA]</scope>
    <source>
        <strain evidence="3 4">SAG 2036</strain>
    </source>
</reference>
<evidence type="ECO:0000313" key="4">
    <source>
        <dbReference type="Proteomes" id="UP001465755"/>
    </source>
</evidence>
<gene>
    <name evidence="3" type="ORF">WJX73_000502</name>
</gene>
<evidence type="ECO:0000313" key="3">
    <source>
        <dbReference type="EMBL" id="KAK9814861.1"/>
    </source>
</evidence>
<dbReference type="InterPro" id="IPR001977">
    <property type="entry name" value="Depp_CoAkinase"/>
</dbReference>
<keyword evidence="1" id="KW-0547">Nucleotide-binding</keyword>
<evidence type="ECO:0008006" key="5">
    <source>
        <dbReference type="Google" id="ProtNLM"/>
    </source>
</evidence>
<accession>A0AAW1Q272</accession>
<dbReference type="SUPFAM" id="SSF52540">
    <property type="entry name" value="P-loop containing nucleoside triphosphate hydrolases"/>
    <property type="match status" value="1"/>
</dbReference>
<protein>
    <recommendedName>
        <fullName evidence="5">Dephospho-CoA kinase</fullName>
    </recommendedName>
</protein>
<comment type="caution">
    <text evidence="3">The sequence shown here is derived from an EMBL/GenBank/DDBJ whole genome shotgun (WGS) entry which is preliminary data.</text>
</comment>
<dbReference type="CDD" id="cd02022">
    <property type="entry name" value="DPCK"/>
    <property type="match status" value="1"/>
</dbReference>
<dbReference type="InterPro" id="IPR027417">
    <property type="entry name" value="P-loop_NTPase"/>
</dbReference>
<dbReference type="PANTHER" id="PTHR10695">
    <property type="entry name" value="DEPHOSPHO-COA KINASE-RELATED"/>
    <property type="match status" value="1"/>
</dbReference>
<dbReference type="Proteomes" id="UP001465755">
    <property type="component" value="Unassembled WGS sequence"/>
</dbReference>